<proteinExistence type="predicted"/>
<dbReference type="InterPro" id="IPR038729">
    <property type="entry name" value="Rad50/SbcC_AAA"/>
</dbReference>
<protein>
    <submittedName>
        <fullName evidence="3">DNA sulfur modification protein DndD</fullName>
    </submittedName>
</protein>
<dbReference type="InterPro" id="IPR027417">
    <property type="entry name" value="P-loop_NTPase"/>
</dbReference>
<dbReference type="SUPFAM" id="SSF52540">
    <property type="entry name" value="P-loop containing nucleoside triphosphate hydrolases"/>
    <property type="match status" value="2"/>
</dbReference>
<feature type="domain" description="Rad50/SbcC-type AAA" evidence="2">
    <location>
        <begin position="5"/>
        <end position="270"/>
    </location>
</feature>
<accession>A0ABS3G9R8</accession>
<sequence length="689" mass="79815">MKISKIVLHNFRIYKGVNTISFDPFSNKNINIISGKNGYGKTTLLTSLLWVFYGKLISQVEDKYRIDIRNSGGYEGYLHSLMNRDLASLPTESTDKSFSVKIQLRDIAIPALTCETITIKRSYNLESKEEKLNILIDGIENELTKEVGYDLFINDFILPREIAKFFFFDAEKIVSLAEAQSRDELRSLNRAYSEVLGIKKYEELKKNLESLLTKLGREGISEKEKVKLDELIKKEQSSARLLAYNLEQQQDNKEELANLRIKVNTLQEKLIREGNAITLEELTALKKERNQLQKESISIKSELNQILELAPLVIAGNQLKKLNEQVEKEHTDEYVSSDLLKRELSEFSKSVLAKLNDTDINDKPLISKILNSSISERFKSKASETEILVSFSEEQYRDFKSIYRNLQTTYSEQLQSIVQREKNNRVLLSRVQNEIRQAEARKDNHLAKKLREERDLNLRLINELVEKIDSLLIEQGQLSAQNNSDKKQVSELDKKFRLVDVDNKKTETTKKLLLKINELILKIKEEKKYTLQKALKLSLNKLMHKNNFIDDVKVNIDKDVMDIELLDENKQQIKKDSLSKGEQQLYATALLKALVDESGISFPVFIDSPLQKFDKQHSKRVIEQFYPSISEQVVLLPLLQKELNEEEFNLLKPNLHKTFNIVNVDRNSSTIEEIEFMTDFKSLKSESYV</sequence>
<evidence type="ECO:0000256" key="1">
    <source>
        <dbReference type="SAM" id="Coils"/>
    </source>
</evidence>
<feature type="coiled-coil region" evidence="1">
    <location>
        <begin position="249"/>
        <end position="302"/>
    </location>
</feature>
<dbReference type="Pfam" id="PF13476">
    <property type="entry name" value="AAA_23"/>
    <property type="match status" value="1"/>
</dbReference>
<dbReference type="Gene3D" id="3.40.50.300">
    <property type="entry name" value="P-loop containing nucleotide triphosphate hydrolases"/>
    <property type="match status" value="1"/>
</dbReference>
<dbReference type="RefSeq" id="WP_207036606.1">
    <property type="nucleotide sequence ID" value="NZ_JAFLNL010000015.1"/>
</dbReference>
<name>A0ABS3G9R8_9FLAO</name>
<dbReference type="EMBL" id="JAFLNL010000015">
    <property type="protein sequence ID" value="MBO0356023.1"/>
    <property type="molecule type" value="Genomic_DNA"/>
</dbReference>
<gene>
    <name evidence="3" type="primary">dndD</name>
    <name evidence="3" type="ORF">J0656_18540</name>
</gene>
<keyword evidence="1" id="KW-0175">Coiled coil</keyword>
<dbReference type="Proteomes" id="UP000664044">
    <property type="component" value="Unassembled WGS sequence"/>
</dbReference>
<organism evidence="3 4">
    <name type="scientific">Flagellimonas aurea</name>
    <dbReference type="NCBI Taxonomy" id="2915619"/>
    <lineage>
        <taxon>Bacteria</taxon>
        <taxon>Pseudomonadati</taxon>
        <taxon>Bacteroidota</taxon>
        <taxon>Flavobacteriia</taxon>
        <taxon>Flavobacteriales</taxon>
        <taxon>Flavobacteriaceae</taxon>
        <taxon>Flagellimonas</taxon>
    </lineage>
</organism>
<reference evidence="3 4" key="1">
    <citation type="submission" date="2021-03" db="EMBL/GenBank/DDBJ databases">
        <title>Muricauda lutimaris sp. nov. and Muricauda ruestringensis sp. nov, two marine members of the Flavobacteriaceae isolated from deep sea sediments of Western Pacific.</title>
        <authorList>
            <person name="Zhao S."/>
            <person name="Liu R."/>
        </authorList>
    </citation>
    <scope>NUCLEOTIDE SEQUENCE [LARGE SCALE GENOMIC DNA]</scope>
    <source>
        <strain evidence="3 4">BC31-1-A7</strain>
    </source>
</reference>
<dbReference type="InterPro" id="IPR017599">
    <property type="entry name" value="DNA_S_DndD"/>
</dbReference>
<evidence type="ECO:0000313" key="3">
    <source>
        <dbReference type="EMBL" id="MBO0356023.1"/>
    </source>
</evidence>
<feature type="coiled-coil region" evidence="1">
    <location>
        <begin position="428"/>
        <end position="455"/>
    </location>
</feature>
<keyword evidence="4" id="KW-1185">Reference proteome</keyword>
<evidence type="ECO:0000259" key="2">
    <source>
        <dbReference type="Pfam" id="PF13476"/>
    </source>
</evidence>
<evidence type="ECO:0000313" key="4">
    <source>
        <dbReference type="Proteomes" id="UP000664044"/>
    </source>
</evidence>
<comment type="caution">
    <text evidence="3">The sequence shown here is derived from an EMBL/GenBank/DDBJ whole genome shotgun (WGS) entry which is preliminary data.</text>
</comment>
<dbReference type="NCBIfam" id="TIGR03185">
    <property type="entry name" value="DNA_S_dndD"/>
    <property type="match status" value="1"/>
</dbReference>